<keyword evidence="2" id="KW-1185">Reference proteome</keyword>
<dbReference type="STRING" id="702114.A1355_04935"/>
<protein>
    <recommendedName>
        <fullName evidence="3">Metallo-beta-lactamase domain-containing protein</fullName>
    </recommendedName>
</protein>
<organism evidence="1 2">
    <name type="scientific">Methylomonas koyamae</name>
    <dbReference type="NCBI Taxonomy" id="702114"/>
    <lineage>
        <taxon>Bacteria</taxon>
        <taxon>Pseudomonadati</taxon>
        <taxon>Pseudomonadota</taxon>
        <taxon>Gammaproteobacteria</taxon>
        <taxon>Methylococcales</taxon>
        <taxon>Methylococcaceae</taxon>
        <taxon>Methylomonas</taxon>
    </lineage>
</organism>
<dbReference type="RefSeq" id="WP_064028230.1">
    <property type="nucleotide sequence ID" value="NZ_LUUK01000162.1"/>
</dbReference>
<gene>
    <name evidence="1" type="ORF">A1355_04935</name>
</gene>
<evidence type="ECO:0000313" key="2">
    <source>
        <dbReference type="Proteomes" id="UP000077628"/>
    </source>
</evidence>
<dbReference type="Gene3D" id="3.60.15.10">
    <property type="entry name" value="Ribonuclease Z/Hydroxyacylglutathione hydrolase-like"/>
    <property type="match status" value="1"/>
</dbReference>
<sequence>MTILSVRTRFRAYQLESAGSSFSYASGNRFVLIEGRYCDGNEDSIKQELGICGFDHITTLHITSWDQDHCSPKQLEKILDEFKPQTIQYPGYLPHTDCGKESLKIIENYKRNRAKARVVAVTPRYIESLDTASNYGYNNIMYWPKEIDSETANNNSTVKQFRSGSFNVLSLGDVESTQISAYLRRARTINSEVDVMIMAHHGADNGFTTSAFLKAVRPTLAIATSNFGNQFDHPKPEIRELLHKHDVRLFTTKTGDVIVSSLGNHTGQFEVVNLKAGSTAVSSRYVGHARKSLYLRNNEDTLRDRRTKHNRGPRH</sequence>
<dbReference type="PANTHER" id="PTHR30619:SF1">
    <property type="entry name" value="RECOMBINATION PROTEIN 2"/>
    <property type="match status" value="1"/>
</dbReference>
<evidence type="ECO:0008006" key="3">
    <source>
        <dbReference type="Google" id="ProtNLM"/>
    </source>
</evidence>
<dbReference type="OrthoDB" id="1496073at2"/>
<reference evidence="2" key="1">
    <citation type="submission" date="2016-03" db="EMBL/GenBank/DDBJ databases">
        <authorList>
            <person name="Heylen K."/>
            <person name="De Vos P."/>
            <person name="Vekeman B."/>
        </authorList>
    </citation>
    <scope>NUCLEOTIDE SEQUENCE [LARGE SCALE GENOMIC DNA]</scope>
    <source>
        <strain evidence="2">R-45383</strain>
    </source>
</reference>
<name>A0A177NML1_9GAMM</name>
<dbReference type="InterPro" id="IPR052159">
    <property type="entry name" value="Competence_DNA_uptake"/>
</dbReference>
<dbReference type="PANTHER" id="PTHR30619">
    <property type="entry name" value="DNA INTERNALIZATION/COMPETENCE PROTEIN COMEC/REC2"/>
    <property type="match status" value="1"/>
</dbReference>
<dbReference type="EMBL" id="LUUK01000162">
    <property type="protein sequence ID" value="OAI19062.1"/>
    <property type="molecule type" value="Genomic_DNA"/>
</dbReference>
<dbReference type="Proteomes" id="UP000077628">
    <property type="component" value="Unassembled WGS sequence"/>
</dbReference>
<dbReference type="AlphaFoldDB" id="A0A177NML1"/>
<comment type="caution">
    <text evidence="1">The sequence shown here is derived from an EMBL/GenBank/DDBJ whole genome shotgun (WGS) entry which is preliminary data.</text>
</comment>
<proteinExistence type="predicted"/>
<dbReference type="SUPFAM" id="SSF56281">
    <property type="entry name" value="Metallo-hydrolase/oxidoreductase"/>
    <property type="match status" value="1"/>
</dbReference>
<dbReference type="InterPro" id="IPR036866">
    <property type="entry name" value="RibonucZ/Hydroxyglut_hydro"/>
</dbReference>
<evidence type="ECO:0000313" key="1">
    <source>
        <dbReference type="EMBL" id="OAI19062.1"/>
    </source>
</evidence>
<accession>A0A177NML1</accession>